<sequence>MSIRLDKSEEIVHIAKKHFLVHFAFWLLSFFFVVLPFFFMFWLFGQGMWGQIVFFSSIVIGLAILIRTVFLWNKNSAIITTHRVIDVEQRGFFDKTVTEIPYEELDYVTGKIKGLGGTIFRYGTVIIKNQSGSMSILLEKVKHPVRLQEKINRYKKNFNAVYTDKGICLNCNSTRKSLFEVIEKKIKKSEIEELIKLKRTIDQKINELLQEENDNQ</sequence>
<dbReference type="STRING" id="1798697.A2373_02245"/>
<name>A0A1F6NFN5_9BACT</name>
<keyword evidence="2" id="KW-1133">Transmembrane helix</keyword>
<evidence type="ECO:0008006" key="5">
    <source>
        <dbReference type="Google" id="ProtNLM"/>
    </source>
</evidence>
<evidence type="ECO:0000256" key="1">
    <source>
        <dbReference type="SAM" id="Coils"/>
    </source>
</evidence>
<accession>A0A1F6NFN5</accession>
<organism evidence="3 4">
    <name type="scientific">Candidatus Magasanikbacteria bacterium RIFOXYB1_FULL_40_15</name>
    <dbReference type="NCBI Taxonomy" id="1798697"/>
    <lineage>
        <taxon>Bacteria</taxon>
        <taxon>Candidatus Magasanikiibacteriota</taxon>
    </lineage>
</organism>
<keyword evidence="2" id="KW-0812">Transmembrane</keyword>
<reference evidence="3 4" key="1">
    <citation type="journal article" date="2016" name="Nat. Commun.">
        <title>Thousands of microbial genomes shed light on interconnected biogeochemical processes in an aquifer system.</title>
        <authorList>
            <person name="Anantharaman K."/>
            <person name="Brown C.T."/>
            <person name="Hug L.A."/>
            <person name="Sharon I."/>
            <person name="Castelle C.J."/>
            <person name="Probst A.J."/>
            <person name="Thomas B.C."/>
            <person name="Singh A."/>
            <person name="Wilkins M.J."/>
            <person name="Karaoz U."/>
            <person name="Brodie E.L."/>
            <person name="Williams K.H."/>
            <person name="Hubbard S.S."/>
            <person name="Banfield J.F."/>
        </authorList>
    </citation>
    <scope>NUCLEOTIDE SEQUENCE [LARGE SCALE GENOMIC DNA]</scope>
</reference>
<proteinExistence type="predicted"/>
<comment type="caution">
    <text evidence="3">The sequence shown here is derived from an EMBL/GenBank/DDBJ whole genome shotgun (WGS) entry which is preliminary data.</text>
</comment>
<evidence type="ECO:0000256" key="2">
    <source>
        <dbReference type="SAM" id="Phobius"/>
    </source>
</evidence>
<gene>
    <name evidence="3" type="ORF">A2373_02245</name>
</gene>
<dbReference type="Proteomes" id="UP000176300">
    <property type="component" value="Unassembled WGS sequence"/>
</dbReference>
<evidence type="ECO:0000313" key="4">
    <source>
        <dbReference type="Proteomes" id="UP000176300"/>
    </source>
</evidence>
<evidence type="ECO:0000313" key="3">
    <source>
        <dbReference type="EMBL" id="OGH82661.1"/>
    </source>
</evidence>
<feature type="coiled-coil region" evidence="1">
    <location>
        <begin position="187"/>
        <end position="214"/>
    </location>
</feature>
<dbReference type="EMBL" id="MFQS01000035">
    <property type="protein sequence ID" value="OGH82661.1"/>
    <property type="molecule type" value="Genomic_DNA"/>
</dbReference>
<feature type="transmembrane region" description="Helical" evidence="2">
    <location>
        <begin position="20"/>
        <end position="43"/>
    </location>
</feature>
<feature type="transmembrane region" description="Helical" evidence="2">
    <location>
        <begin position="49"/>
        <end position="73"/>
    </location>
</feature>
<dbReference type="AlphaFoldDB" id="A0A1F6NFN5"/>
<keyword evidence="1" id="KW-0175">Coiled coil</keyword>
<keyword evidence="2" id="KW-0472">Membrane</keyword>
<protein>
    <recommendedName>
        <fullName evidence="5">DUF304 domain-containing protein</fullName>
    </recommendedName>
</protein>